<sequence>MKLESPSFKGIGFHPFSTVAPLDGEPYVTSDVAIQDCRSLIRDGPSSPHSAQQVLDISWIGHASHDPHDLQARSIVHPSVALPVDFSSDLSTRDFGEVDSSDLYSRDFGDWESDPYTRDLSDWESLDLFTRDAAELEDLVVREPYELDARAPAPTKHIGGSAAPAKKKLTRPKLAKPTVCRKRNGPCLNLFVVWYKPLAAGTARHWALFLSAAADAAAVNGATGTIYQVVDHREFPHLKPEKRENIQASGAGRYEGAKLLVGISKASMDEYYEAFKDFLIENIGEHNQDKKNIMCQSNCQHWVKELAGEVGGTDFSGVPT</sequence>
<dbReference type="EMBL" id="BRPK01000003">
    <property type="protein sequence ID" value="GLB36705.1"/>
    <property type="molecule type" value="Genomic_DNA"/>
</dbReference>
<evidence type="ECO:0000313" key="1">
    <source>
        <dbReference type="EMBL" id="GLB36705.1"/>
    </source>
</evidence>
<comment type="caution">
    <text evidence="1">The sequence shown here is derived from an EMBL/GenBank/DDBJ whole genome shotgun (WGS) entry which is preliminary data.</text>
</comment>
<dbReference type="OrthoDB" id="10463875at2759"/>
<organism evidence="1 2">
    <name type="scientific">Lyophyllum shimeji</name>
    <name type="common">Hon-shimeji</name>
    <name type="synonym">Tricholoma shimeji</name>
    <dbReference type="NCBI Taxonomy" id="47721"/>
    <lineage>
        <taxon>Eukaryota</taxon>
        <taxon>Fungi</taxon>
        <taxon>Dikarya</taxon>
        <taxon>Basidiomycota</taxon>
        <taxon>Agaricomycotina</taxon>
        <taxon>Agaricomycetes</taxon>
        <taxon>Agaricomycetidae</taxon>
        <taxon>Agaricales</taxon>
        <taxon>Tricholomatineae</taxon>
        <taxon>Lyophyllaceae</taxon>
        <taxon>Lyophyllum</taxon>
    </lineage>
</organism>
<reference evidence="1" key="1">
    <citation type="submission" date="2022-07" db="EMBL/GenBank/DDBJ databases">
        <title>The genome of Lyophyllum shimeji provides insight into the initial evolution of ectomycorrhizal fungal genome.</title>
        <authorList>
            <person name="Kobayashi Y."/>
            <person name="Shibata T."/>
            <person name="Hirakawa H."/>
            <person name="Shigenobu S."/>
            <person name="Nishiyama T."/>
            <person name="Yamada A."/>
            <person name="Hasebe M."/>
            <person name="Kawaguchi M."/>
        </authorList>
    </citation>
    <scope>NUCLEOTIDE SEQUENCE</scope>
    <source>
        <strain evidence="1">AT787</strain>
    </source>
</reference>
<protein>
    <submittedName>
        <fullName evidence="1">Uncharacterized protein</fullName>
    </submittedName>
</protein>
<keyword evidence="2" id="KW-1185">Reference proteome</keyword>
<accession>A0A9P3PIC1</accession>
<dbReference type="AlphaFoldDB" id="A0A9P3PIC1"/>
<name>A0A9P3PIC1_LYOSH</name>
<proteinExistence type="predicted"/>
<dbReference type="Proteomes" id="UP001063166">
    <property type="component" value="Unassembled WGS sequence"/>
</dbReference>
<gene>
    <name evidence="1" type="ORF">LshimejAT787_0309920</name>
</gene>
<evidence type="ECO:0000313" key="2">
    <source>
        <dbReference type="Proteomes" id="UP001063166"/>
    </source>
</evidence>